<dbReference type="InterPro" id="IPR020930">
    <property type="entry name" value="Ribosomal_uL5_bac-type"/>
</dbReference>
<feature type="domain" description="Large ribosomal subunit protein bL25 L25" evidence="7">
    <location>
        <begin position="4"/>
        <end position="89"/>
    </location>
</feature>
<dbReference type="AlphaFoldDB" id="A0A0G0B8W0"/>
<proteinExistence type="inferred from homology"/>
<evidence type="ECO:0000256" key="5">
    <source>
        <dbReference type="HAMAP-Rule" id="MF_01334"/>
    </source>
</evidence>
<name>A0A0G0B8W0_9BACT</name>
<dbReference type="GO" id="GO:0006412">
    <property type="term" value="P:translation"/>
    <property type="evidence" value="ECO:0007669"/>
    <property type="project" value="UniProtKB-UniRule"/>
</dbReference>
<evidence type="ECO:0000259" key="8">
    <source>
        <dbReference type="Pfam" id="PF14693"/>
    </source>
</evidence>
<evidence type="ECO:0000256" key="2">
    <source>
        <dbReference type="ARBA" id="ARBA00022884"/>
    </source>
</evidence>
<dbReference type="NCBIfam" id="TIGR00731">
    <property type="entry name" value="bL25_bact_ctc"/>
    <property type="match status" value="1"/>
</dbReference>
<dbReference type="Gene3D" id="2.170.120.20">
    <property type="entry name" value="Ribosomal protein L25, beta domain"/>
    <property type="match status" value="1"/>
</dbReference>
<accession>A0A0G0B8W0</accession>
<protein>
    <recommendedName>
        <fullName evidence="5">Large ribosomal subunit protein bL25</fullName>
    </recommendedName>
    <alternativeName>
        <fullName evidence="5">General stress protein CTC</fullName>
    </alternativeName>
</protein>
<keyword evidence="3 5" id="KW-0689">Ribosomal protein</keyword>
<keyword evidence="4 5" id="KW-0687">Ribonucleoprotein</keyword>
<keyword evidence="2 5" id="KW-0694">RNA-binding</keyword>
<evidence type="ECO:0000256" key="4">
    <source>
        <dbReference type="ARBA" id="ARBA00023274"/>
    </source>
</evidence>
<dbReference type="Pfam" id="PF01386">
    <property type="entry name" value="Ribosomal_L25p"/>
    <property type="match status" value="1"/>
</dbReference>
<comment type="similarity">
    <text evidence="5">Belongs to the bacterial ribosomal protein bL25 family. CTC subfamily.</text>
</comment>
<evidence type="ECO:0000256" key="1">
    <source>
        <dbReference type="ARBA" id="ARBA00022730"/>
    </source>
</evidence>
<feature type="domain" description="Large ribosomal subunit protein bL25 beta" evidence="8">
    <location>
        <begin position="100"/>
        <end position="182"/>
    </location>
</feature>
<dbReference type="CDD" id="cd00495">
    <property type="entry name" value="Ribosomal_L25_TL5_CTC"/>
    <property type="match status" value="1"/>
</dbReference>
<reference evidence="9 10" key="1">
    <citation type="journal article" date="2015" name="Nature">
        <title>rRNA introns, odd ribosomes, and small enigmatic genomes across a large radiation of phyla.</title>
        <authorList>
            <person name="Brown C.T."/>
            <person name="Hug L.A."/>
            <person name="Thomas B.C."/>
            <person name="Sharon I."/>
            <person name="Castelle C.J."/>
            <person name="Singh A."/>
            <person name="Wilkins M.J."/>
            <person name="Williams K.H."/>
            <person name="Banfield J.F."/>
        </authorList>
    </citation>
    <scope>NUCLEOTIDE SEQUENCE [LARGE SCALE GENOMIC DNA]</scope>
</reference>
<evidence type="ECO:0000259" key="7">
    <source>
        <dbReference type="Pfam" id="PF01386"/>
    </source>
</evidence>
<dbReference type="GO" id="GO:0022625">
    <property type="term" value="C:cytosolic large ribosomal subunit"/>
    <property type="evidence" value="ECO:0007669"/>
    <property type="project" value="TreeGrafter"/>
</dbReference>
<sequence>MDKLKLQKRDITGKKVKNLKKDGLTPAVVYNSKGDSRNVSMSTSDADWLYRNSTSTTILDTELEKDSFKTLVKEFGLNPVTEEINHVSLFEIDEKVSMVFTIPFHLVGVSPAVKNNLGVLINVLDSIDVRCPLSKLQSDIEIDITNLTHPGQTINVNDIKLPEGMSLINEDLANAAIVTITEVQKIEEVVPVVEEGAEGEEVAEGEEGAEAIEEAPVE</sequence>
<dbReference type="InterPro" id="IPR001021">
    <property type="entry name" value="Ribosomal_bL25_long"/>
</dbReference>
<dbReference type="GO" id="GO:0008097">
    <property type="term" value="F:5S rRNA binding"/>
    <property type="evidence" value="ECO:0007669"/>
    <property type="project" value="InterPro"/>
</dbReference>
<dbReference type="InterPro" id="IPR020057">
    <property type="entry name" value="Ribosomal_bL25_b-dom"/>
</dbReference>
<comment type="caution">
    <text evidence="9">The sequence shown here is derived from an EMBL/GenBank/DDBJ whole genome shotgun (WGS) entry which is preliminary data.</text>
</comment>
<comment type="function">
    <text evidence="5">This is one of the proteins that binds to the 5S RNA in the ribosome where it forms part of the central protuberance.</text>
</comment>
<dbReference type="Gene3D" id="2.40.240.10">
    <property type="entry name" value="Ribosomal Protein L25, Chain P"/>
    <property type="match status" value="1"/>
</dbReference>
<dbReference type="Proteomes" id="UP000033866">
    <property type="component" value="Unassembled WGS sequence"/>
</dbReference>
<dbReference type="EMBL" id="LBPV01000010">
    <property type="protein sequence ID" value="KKP65833.1"/>
    <property type="molecule type" value="Genomic_DNA"/>
</dbReference>
<gene>
    <name evidence="5" type="primary">rplY</name>
    <name evidence="5" type="synonym">ctc</name>
    <name evidence="9" type="ORF">UR61_C0010G0005</name>
</gene>
<evidence type="ECO:0000256" key="3">
    <source>
        <dbReference type="ARBA" id="ARBA00022980"/>
    </source>
</evidence>
<dbReference type="PANTHER" id="PTHR33284:SF1">
    <property type="entry name" value="RIBOSOMAL PROTEIN L25_GLN-TRNA SYNTHETASE, ANTI-CODON-BINDING DOMAIN-CONTAINING PROTEIN"/>
    <property type="match status" value="1"/>
</dbReference>
<dbReference type="HAMAP" id="MF_01334">
    <property type="entry name" value="Ribosomal_bL25_CTC"/>
    <property type="match status" value="1"/>
</dbReference>
<comment type="subunit">
    <text evidence="5">Part of the 50S ribosomal subunit; part of the 5S rRNA/L5/L18/L25 subcomplex. Contacts the 5S rRNA. Binds to the 5S rRNA independently of L5 and L18.</text>
</comment>
<feature type="region of interest" description="Disordered" evidence="6">
    <location>
        <begin position="196"/>
        <end position="218"/>
    </location>
</feature>
<dbReference type="InterPro" id="IPR029751">
    <property type="entry name" value="Ribosomal_L25_dom"/>
</dbReference>
<dbReference type="GO" id="GO:0003735">
    <property type="term" value="F:structural constituent of ribosome"/>
    <property type="evidence" value="ECO:0007669"/>
    <property type="project" value="InterPro"/>
</dbReference>
<dbReference type="SUPFAM" id="SSF50715">
    <property type="entry name" value="Ribosomal protein L25-like"/>
    <property type="match status" value="1"/>
</dbReference>
<dbReference type="InterPro" id="IPR020056">
    <property type="entry name" value="Rbsml_bL25/Gln-tRNA_synth_N"/>
</dbReference>
<evidence type="ECO:0000313" key="9">
    <source>
        <dbReference type="EMBL" id="KKP65833.1"/>
    </source>
</evidence>
<dbReference type="PANTHER" id="PTHR33284">
    <property type="entry name" value="RIBOSOMAL PROTEIN L25/GLN-TRNA SYNTHETASE, ANTI-CODON-BINDING DOMAIN-CONTAINING PROTEIN"/>
    <property type="match status" value="1"/>
</dbReference>
<organism evidence="9 10">
    <name type="scientific">candidate division WS6 bacterium GW2011_GWE1_34_7</name>
    <dbReference type="NCBI Taxonomy" id="1619093"/>
    <lineage>
        <taxon>Bacteria</taxon>
        <taxon>Candidatus Dojkabacteria</taxon>
    </lineage>
</organism>
<evidence type="ECO:0000256" key="6">
    <source>
        <dbReference type="SAM" id="MobiDB-lite"/>
    </source>
</evidence>
<dbReference type="InterPro" id="IPR037121">
    <property type="entry name" value="Ribosomal_bL25_C"/>
</dbReference>
<evidence type="ECO:0000313" key="10">
    <source>
        <dbReference type="Proteomes" id="UP000033866"/>
    </source>
</evidence>
<keyword evidence="1 5" id="KW-0699">rRNA-binding</keyword>
<dbReference type="InterPro" id="IPR011035">
    <property type="entry name" value="Ribosomal_bL25/Gln-tRNA_synth"/>
</dbReference>
<dbReference type="Pfam" id="PF14693">
    <property type="entry name" value="Ribosomal_TL5_C"/>
    <property type="match status" value="1"/>
</dbReference>